<dbReference type="RefSeq" id="WP_132875979.1">
    <property type="nucleotide sequence ID" value="NZ_SLXQ01000001.1"/>
</dbReference>
<evidence type="ECO:0000259" key="6">
    <source>
        <dbReference type="PROSITE" id="PS50977"/>
    </source>
</evidence>
<proteinExistence type="predicted"/>
<name>A0A4R2R6M6_9PSEU</name>
<dbReference type="InterPro" id="IPR001647">
    <property type="entry name" value="HTH_TetR"/>
</dbReference>
<dbReference type="OrthoDB" id="3819648at2"/>
<keyword evidence="4" id="KW-0804">Transcription</keyword>
<dbReference type="EMBL" id="SLXQ01000001">
    <property type="protein sequence ID" value="TCP57508.1"/>
    <property type="molecule type" value="Genomic_DNA"/>
</dbReference>
<dbReference type="GO" id="GO:0046677">
    <property type="term" value="P:response to antibiotic"/>
    <property type="evidence" value="ECO:0007669"/>
    <property type="project" value="InterPro"/>
</dbReference>
<dbReference type="Gene3D" id="1.10.357.10">
    <property type="entry name" value="Tetracycline Repressor, domain 2"/>
    <property type="match status" value="1"/>
</dbReference>
<dbReference type="InterPro" id="IPR009057">
    <property type="entry name" value="Homeodomain-like_sf"/>
</dbReference>
<evidence type="ECO:0000256" key="1">
    <source>
        <dbReference type="ARBA" id="ARBA00022491"/>
    </source>
</evidence>
<protein>
    <submittedName>
        <fullName evidence="7">TetR family transcriptional regulator</fullName>
    </submittedName>
</protein>
<evidence type="ECO:0000256" key="4">
    <source>
        <dbReference type="ARBA" id="ARBA00023163"/>
    </source>
</evidence>
<evidence type="ECO:0000313" key="8">
    <source>
        <dbReference type="Proteomes" id="UP000294911"/>
    </source>
</evidence>
<sequence>MPASNRPGVTRQSMIDAALRLLDEVGLDGLSVRRLATELGVQSPALYWHIRGKQELLDGMADAIVTAAGMGPPADGEPWQDWLARRSRAYRQSLLAHRDGARIVAGAAWLSPATIRMFNAELAGLVKQGFPPSLGLRTISTLSQYINGFVLLEQAKPREPSADTADRLTALTELFDGDSSAPILAAIREGARTTGDEAFEHGLQAFIRGTAAALADRAEDDHVP</sequence>
<keyword evidence="3 5" id="KW-0238">DNA-binding</keyword>
<dbReference type="PRINTS" id="PR00455">
    <property type="entry name" value="HTHTETR"/>
</dbReference>
<evidence type="ECO:0000256" key="2">
    <source>
        <dbReference type="ARBA" id="ARBA00023015"/>
    </source>
</evidence>
<comment type="caution">
    <text evidence="7">The sequence shown here is derived from an EMBL/GenBank/DDBJ whole genome shotgun (WGS) entry which is preliminary data.</text>
</comment>
<organism evidence="7 8">
    <name type="scientific">Tamaricihabitans halophyticus</name>
    <dbReference type="NCBI Taxonomy" id="1262583"/>
    <lineage>
        <taxon>Bacteria</taxon>
        <taxon>Bacillati</taxon>
        <taxon>Actinomycetota</taxon>
        <taxon>Actinomycetes</taxon>
        <taxon>Pseudonocardiales</taxon>
        <taxon>Pseudonocardiaceae</taxon>
        <taxon>Tamaricihabitans</taxon>
    </lineage>
</organism>
<evidence type="ECO:0000256" key="5">
    <source>
        <dbReference type="PROSITE-ProRule" id="PRU00335"/>
    </source>
</evidence>
<dbReference type="InterPro" id="IPR004111">
    <property type="entry name" value="Repressor_TetR_C"/>
</dbReference>
<feature type="DNA-binding region" description="H-T-H motif" evidence="5">
    <location>
        <begin position="31"/>
        <end position="50"/>
    </location>
</feature>
<dbReference type="InterPro" id="IPR050109">
    <property type="entry name" value="HTH-type_TetR-like_transc_reg"/>
</dbReference>
<feature type="domain" description="HTH tetR-type" evidence="6">
    <location>
        <begin position="8"/>
        <end position="68"/>
    </location>
</feature>
<dbReference type="Gene3D" id="1.10.10.60">
    <property type="entry name" value="Homeodomain-like"/>
    <property type="match status" value="1"/>
</dbReference>
<keyword evidence="8" id="KW-1185">Reference proteome</keyword>
<dbReference type="PANTHER" id="PTHR30055:SF151">
    <property type="entry name" value="TRANSCRIPTIONAL REGULATORY PROTEIN"/>
    <property type="match status" value="1"/>
</dbReference>
<dbReference type="PRINTS" id="PR00400">
    <property type="entry name" value="TETREPRESSOR"/>
</dbReference>
<dbReference type="InterPro" id="IPR003012">
    <property type="entry name" value="Tet_transcr_reg_TetR"/>
</dbReference>
<evidence type="ECO:0000313" key="7">
    <source>
        <dbReference type="EMBL" id="TCP57508.1"/>
    </source>
</evidence>
<dbReference type="PROSITE" id="PS50977">
    <property type="entry name" value="HTH_TETR_2"/>
    <property type="match status" value="1"/>
</dbReference>
<keyword evidence="1" id="KW-0678">Repressor</keyword>
<dbReference type="PANTHER" id="PTHR30055">
    <property type="entry name" value="HTH-TYPE TRANSCRIPTIONAL REGULATOR RUTR"/>
    <property type="match status" value="1"/>
</dbReference>
<dbReference type="Pfam" id="PF02909">
    <property type="entry name" value="TetR_C_1"/>
    <property type="match status" value="1"/>
</dbReference>
<accession>A0A4R2R6M6</accession>
<gene>
    <name evidence="7" type="ORF">EV191_1011465</name>
</gene>
<dbReference type="SUPFAM" id="SSF46689">
    <property type="entry name" value="Homeodomain-like"/>
    <property type="match status" value="1"/>
</dbReference>
<evidence type="ECO:0000256" key="3">
    <source>
        <dbReference type="ARBA" id="ARBA00023125"/>
    </source>
</evidence>
<dbReference type="InterPro" id="IPR036271">
    <property type="entry name" value="Tet_transcr_reg_TetR-rel_C_sf"/>
</dbReference>
<dbReference type="GO" id="GO:0003700">
    <property type="term" value="F:DNA-binding transcription factor activity"/>
    <property type="evidence" value="ECO:0007669"/>
    <property type="project" value="TreeGrafter"/>
</dbReference>
<dbReference type="SUPFAM" id="SSF48498">
    <property type="entry name" value="Tetracyclin repressor-like, C-terminal domain"/>
    <property type="match status" value="1"/>
</dbReference>
<reference evidence="7 8" key="1">
    <citation type="submission" date="2019-03" db="EMBL/GenBank/DDBJ databases">
        <title>Genomic Encyclopedia of Type Strains, Phase IV (KMG-IV): sequencing the most valuable type-strain genomes for metagenomic binning, comparative biology and taxonomic classification.</title>
        <authorList>
            <person name="Goeker M."/>
        </authorList>
    </citation>
    <scope>NUCLEOTIDE SEQUENCE [LARGE SCALE GENOMIC DNA]</scope>
    <source>
        <strain evidence="7 8">DSM 45765</strain>
    </source>
</reference>
<dbReference type="GO" id="GO:0000976">
    <property type="term" value="F:transcription cis-regulatory region binding"/>
    <property type="evidence" value="ECO:0007669"/>
    <property type="project" value="TreeGrafter"/>
</dbReference>
<dbReference type="AlphaFoldDB" id="A0A4R2R6M6"/>
<dbReference type="GO" id="GO:0045892">
    <property type="term" value="P:negative regulation of DNA-templated transcription"/>
    <property type="evidence" value="ECO:0007669"/>
    <property type="project" value="InterPro"/>
</dbReference>
<keyword evidence="2" id="KW-0805">Transcription regulation</keyword>
<dbReference type="Pfam" id="PF00440">
    <property type="entry name" value="TetR_N"/>
    <property type="match status" value="1"/>
</dbReference>
<dbReference type="Proteomes" id="UP000294911">
    <property type="component" value="Unassembled WGS sequence"/>
</dbReference>